<feature type="non-terminal residue" evidence="1">
    <location>
        <position position="154"/>
    </location>
</feature>
<reference evidence="1" key="1">
    <citation type="submission" date="2021-02" db="EMBL/GenBank/DDBJ databases">
        <title>Comparative genomics reveals that relaxation of natural selection precedes convergent phenotypic evolution of cavefish.</title>
        <authorList>
            <person name="Peng Z."/>
        </authorList>
    </citation>
    <scope>NUCLEOTIDE SEQUENCE</scope>
    <source>
        <tissue evidence="1">Muscle</tissue>
    </source>
</reference>
<protein>
    <submittedName>
        <fullName evidence="1">Uncharacterized protein</fullName>
    </submittedName>
</protein>
<comment type="caution">
    <text evidence="1">The sequence shown here is derived from an EMBL/GenBank/DDBJ whole genome shotgun (WGS) entry which is preliminary data.</text>
</comment>
<accession>A0A9W7WIY0</accession>
<gene>
    <name evidence="1" type="ORF">IRJ41_024782</name>
</gene>
<evidence type="ECO:0000313" key="2">
    <source>
        <dbReference type="Proteomes" id="UP001059041"/>
    </source>
</evidence>
<evidence type="ECO:0000313" key="1">
    <source>
        <dbReference type="EMBL" id="KAI7801154.1"/>
    </source>
</evidence>
<dbReference type="AlphaFoldDB" id="A0A9W7WIY0"/>
<keyword evidence="2" id="KW-1185">Reference proteome</keyword>
<sequence length="154" mass="17362">AEFSLDEREMRKGRFILLDIQRTSPPTEYPHGVINSSYAHHSCFDTDGEDSKKDDGHHRFGKPAYGLHAGPVMLLVGTRQLHNKCASHVRGEPVHQQGRQRKTQSTNSASMMGTVFLGLGLLWRWSGLLDGFWTSDEASFEQNPLVCTSSRHRK</sequence>
<proteinExistence type="predicted"/>
<dbReference type="Proteomes" id="UP001059041">
    <property type="component" value="Linkage Group LG14"/>
</dbReference>
<name>A0A9W7WIY0_TRIRA</name>
<dbReference type="EMBL" id="JAFHDT010000014">
    <property type="protein sequence ID" value="KAI7801154.1"/>
    <property type="molecule type" value="Genomic_DNA"/>
</dbReference>
<organism evidence="1 2">
    <name type="scientific">Triplophysa rosa</name>
    <name type="common">Cave loach</name>
    <dbReference type="NCBI Taxonomy" id="992332"/>
    <lineage>
        <taxon>Eukaryota</taxon>
        <taxon>Metazoa</taxon>
        <taxon>Chordata</taxon>
        <taxon>Craniata</taxon>
        <taxon>Vertebrata</taxon>
        <taxon>Euteleostomi</taxon>
        <taxon>Actinopterygii</taxon>
        <taxon>Neopterygii</taxon>
        <taxon>Teleostei</taxon>
        <taxon>Ostariophysi</taxon>
        <taxon>Cypriniformes</taxon>
        <taxon>Nemacheilidae</taxon>
        <taxon>Triplophysa</taxon>
    </lineage>
</organism>